<keyword evidence="1" id="KW-0997">Cell inner membrane</keyword>
<dbReference type="GO" id="GO:0006655">
    <property type="term" value="P:phosphatidylglycerol biosynthetic process"/>
    <property type="evidence" value="ECO:0007669"/>
    <property type="project" value="UniProtKB-UniPathway"/>
</dbReference>
<keyword evidence="1 2" id="KW-0812">Transmembrane</keyword>
<dbReference type="PANTHER" id="PTHR36305:SF1">
    <property type="entry name" value="PHOSPHATIDYLGLYCEROPHOSPHATASE A"/>
    <property type="match status" value="1"/>
</dbReference>
<keyword evidence="1" id="KW-1208">Phospholipid metabolism</keyword>
<dbReference type="InterPro" id="IPR007686">
    <property type="entry name" value="YutG/PgpA"/>
</dbReference>
<keyword evidence="5" id="KW-1185">Reference proteome</keyword>
<reference evidence="4 5" key="1">
    <citation type="submission" date="2018-03" db="EMBL/GenBank/DDBJ databases">
        <title>A gene transfer event suggests a long-term partnership between eustigmatophyte algae and a novel lineage of endosymbiotic bacteria.</title>
        <authorList>
            <person name="Yurchenko T."/>
            <person name="Sevcikova T."/>
            <person name="Pribyl P."/>
            <person name="El Karkouri K."/>
            <person name="Klimes V."/>
            <person name="Amaral R."/>
            <person name="Zbrankova V."/>
            <person name="Kim E."/>
            <person name="Raoult D."/>
            <person name="Santos L.M.A."/>
            <person name="Elias M."/>
        </authorList>
    </citation>
    <scope>NUCLEOTIDE SEQUENCE [LARGE SCALE GENOMIC DNA]</scope>
    <source>
        <strain evidence="4">CCALA 838</strain>
    </source>
</reference>
<comment type="catalytic activity">
    <reaction evidence="1">
        <text>a 1,2-diacyl-sn-glycero-3-phospho-(1'-sn-glycero-3'-phosphate) + H2O = a 1,2-diacyl-sn-glycero-3-phospho-(1'-sn-glycerol) + phosphate</text>
        <dbReference type="Rhea" id="RHEA:33751"/>
        <dbReference type="ChEBI" id="CHEBI:15377"/>
        <dbReference type="ChEBI" id="CHEBI:43474"/>
        <dbReference type="ChEBI" id="CHEBI:60110"/>
        <dbReference type="ChEBI" id="CHEBI:64716"/>
        <dbReference type="EC" id="3.1.3.27"/>
    </reaction>
</comment>
<gene>
    <name evidence="4" type="ORF">phytr_760</name>
</gene>
<comment type="cofactor">
    <cofactor evidence="1">
        <name>Mg(2+)</name>
        <dbReference type="ChEBI" id="CHEBI:18420"/>
    </cofactor>
</comment>
<organism evidence="4 5">
    <name type="scientific">Candidatus Phycorickettsia trachydisci</name>
    <dbReference type="NCBI Taxonomy" id="2115978"/>
    <lineage>
        <taxon>Bacteria</taxon>
        <taxon>Pseudomonadati</taxon>
        <taxon>Pseudomonadota</taxon>
        <taxon>Alphaproteobacteria</taxon>
        <taxon>Rickettsiales</taxon>
        <taxon>Rickettsiaceae</taxon>
        <taxon>Candidatus Phycorickettsia</taxon>
    </lineage>
</organism>
<keyword evidence="1" id="KW-0595">Phospholipid degradation</keyword>
<dbReference type="GO" id="GO:0005886">
    <property type="term" value="C:plasma membrane"/>
    <property type="evidence" value="ECO:0007669"/>
    <property type="project" value="UniProtKB-SubCell"/>
</dbReference>
<accession>A0A2P1P6Z4</accession>
<evidence type="ECO:0000256" key="1">
    <source>
        <dbReference type="PIRNR" id="PIRNR006162"/>
    </source>
</evidence>
<feature type="transmembrane region" description="Helical" evidence="2">
    <location>
        <begin position="133"/>
        <end position="152"/>
    </location>
</feature>
<dbReference type="EC" id="3.1.3.27" evidence="1"/>
<evidence type="ECO:0000259" key="3">
    <source>
        <dbReference type="Pfam" id="PF04608"/>
    </source>
</evidence>
<evidence type="ECO:0000313" key="5">
    <source>
        <dbReference type="Proteomes" id="UP000241762"/>
    </source>
</evidence>
<comment type="function">
    <text evidence="1">Lipid phosphatase which dephosphorylates phosphatidylglycerophosphate (PGP) to phosphatidylglycerol (PG).</text>
</comment>
<dbReference type="RefSeq" id="WP_106873918.1">
    <property type="nucleotide sequence ID" value="NZ_CP027845.1"/>
</dbReference>
<dbReference type="Pfam" id="PF04608">
    <property type="entry name" value="PgpA"/>
    <property type="match status" value="1"/>
</dbReference>
<name>A0A2P1P6Z4_9RICK</name>
<dbReference type="GO" id="GO:0009395">
    <property type="term" value="P:phospholipid catabolic process"/>
    <property type="evidence" value="ECO:0007669"/>
    <property type="project" value="UniProtKB-KW"/>
</dbReference>
<dbReference type="Proteomes" id="UP000241762">
    <property type="component" value="Chromosome"/>
</dbReference>
<evidence type="ECO:0000313" key="4">
    <source>
        <dbReference type="EMBL" id="AVP87039.1"/>
    </source>
</evidence>
<keyword evidence="1 2" id="KW-0472">Membrane</keyword>
<keyword evidence="1" id="KW-0442">Lipid degradation</keyword>
<comment type="subcellular location">
    <subcellularLocation>
        <location evidence="1">Cell inner membrane</location>
        <topology evidence="1">Multi-pass membrane protein</topology>
    </subcellularLocation>
</comment>
<evidence type="ECO:0000256" key="2">
    <source>
        <dbReference type="SAM" id="Phobius"/>
    </source>
</evidence>
<feature type="transmembrane region" description="Helical" evidence="2">
    <location>
        <begin position="178"/>
        <end position="196"/>
    </location>
</feature>
<dbReference type="GO" id="GO:0046872">
    <property type="term" value="F:metal ion binding"/>
    <property type="evidence" value="ECO:0007669"/>
    <property type="project" value="UniProtKB-KW"/>
</dbReference>
<keyword evidence="2" id="KW-1133">Transmembrane helix</keyword>
<keyword evidence="1" id="KW-1003">Cell membrane</keyword>
<feature type="transmembrane region" description="Helical" evidence="2">
    <location>
        <begin position="100"/>
        <end position="121"/>
    </location>
</feature>
<keyword evidence="1" id="KW-0378">Hydrolase</keyword>
<dbReference type="GO" id="GO:0008962">
    <property type="term" value="F:phosphatidylglycerophosphatase activity"/>
    <property type="evidence" value="ECO:0007669"/>
    <property type="project" value="UniProtKB-EC"/>
</dbReference>
<feature type="transmembrane region" description="Helical" evidence="2">
    <location>
        <begin position="59"/>
        <end position="80"/>
    </location>
</feature>
<proteinExistence type="predicted"/>
<dbReference type="UniPathway" id="UPA00084">
    <property type="reaction ID" value="UER00504"/>
</dbReference>
<keyword evidence="1" id="KW-0443">Lipid metabolism</keyword>
<dbReference type="InterPro" id="IPR026037">
    <property type="entry name" value="PgpA"/>
</dbReference>
<dbReference type="SUPFAM" id="SSF101307">
    <property type="entry name" value="YutG-like"/>
    <property type="match status" value="1"/>
</dbReference>
<dbReference type="OrthoDB" id="9804091at2"/>
<keyword evidence="1" id="KW-0479">Metal-binding</keyword>
<dbReference type="KEGG" id="ptc:phytr_760"/>
<dbReference type="PIRSF" id="PIRSF006162">
    <property type="entry name" value="PgpA"/>
    <property type="match status" value="1"/>
</dbReference>
<protein>
    <recommendedName>
        <fullName evidence="1">Phosphatidylglycerophosphatase A</fullName>
        <ecNumber evidence="1">3.1.3.27</ecNumber>
    </recommendedName>
    <alternativeName>
        <fullName evidence="1">Phosphatidylglycerolphosphate phosphatase A</fullName>
    </alternativeName>
</protein>
<dbReference type="InterPro" id="IPR036681">
    <property type="entry name" value="PgpA-like_sf"/>
</dbReference>
<feature type="domain" description="YutG/PgpA" evidence="3">
    <location>
        <begin position="8"/>
        <end position="190"/>
    </location>
</feature>
<comment type="pathway">
    <text evidence="1">Phospholipid metabolism; phosphatidylglycerol biosynthesis; phosphatidylglycerol from CDP-diacylglycerol: step 2/2.</text>
</comment>
<dbReference type="CDD" id="cd06971">
    <property type="entry name" value="PgpA"/>
    <property type="match status" value="1"/>
</dbReference>
<dbReference type="EMBL" id="CP027845">
    <property type="protein sequence ID" value="AVP87039.1"/>
    <property type="molecule type" value="Genomic_DNA"/>
</dbReference>
<keyword evidence="1" id="KW-0460">Magnesium</keyword>
<sequence length="200" mass="22805">MNTFIKIIVTFGFIGKIPVAPGTFGSLAAFPLLILLHYFVDANLLVQASMILPGVDIRVLKFCIMLLFTLFLFIIGTVASELYIQDKQDQDPSEVVIDEVVGQLLTSILCLFGHMMFAMYLRQEKIYEQKTYLLILDLFVTFILPFVLFRIFDIFKPWPIDYIDQNIKGGLGIMLDDVLAAIFASVSFYALMFNFLKFNP</sequence>
<dbReference type="AlphaFoldDB" id="A0A2P1P6Z4"/>
<dbReference type="PANTHER" id="PTHR36305">
    <property type="entry name" value="PHOSPHATIDYLGLYCEROPHOSPHATASE A"/>
    <property type="match status" value="1"/>
</dbReference>